<dbReference type="Proteomes" id="UP000681967">
    <property type="component" value="Unassembled WGS sequence"/>
</dbReference>
<evidence type="ECO:0000256" key="8">
    <source>
        <dbReference type="ARBA" id="ARBA00023054"/>
    </source>
</evidence>
<dbReference type="Pfam" id="PF23000">
    <property type="entry name" value="ChitinSynthase_IV_N"/>
    <property type="match status" value="1"/>
</dbReference>
<feature type="transmembrane region" description="Helical" evidence="14">
    <location>
        <begin position="472"/>
        <end position="490"/>
    </location>
</feature>
<dbReference type="CDD" id="cd04190">
    <property type="entry name" value="Chitin_synth_C"/>
    <property type="match status" value="1"/>
</dbReference>
<feature type="transmembrane region" description="Helical" evidence="14">
    <location>
        <begin position="957"/>
        <end position="980"/>
    </location>
</feature>
<evidence type="ECO:0000256" key="14">
    <source>
        <dbReference type="SAM" id="Phobius"/>
    </source>
</evidence>
<evidence type="ECO:0000256" key="6">
    <source>
        <dbReference type="ARBA" id="ARBA00022692"/>
    </source>
</evidence>
<dbReference type="EMBL" id="CAJNOW010011727">
    <property type="protein sequence ID" value="CAF1601061.1"/>
    <property type="molecule type" value="Genomic_DNA"/>
</dbReference>
<evidence type="ECO:0000256" key="12">
    <source>
        <dbReference type="ARBA" id="ARBA00048014"/>
    </source>
</evidence>
<feature type="transmembrane region" description="Helical" evidence="14">
    <location>
        <begin position="1053"/>
        <end position="1071"/>
    </location>
</feature>
<evidence type="ECO:0000256" key="2">
    <source>
        <dbReference type="ARBA" id="ARBA00012543"/>
    </source>
</evidence>
<evidence type="ECO:0000259" key="15">
    <source>
        <dbReference type="Pfam" id="PF23000"/>
    </source>
</evidence>
<keyword evidence="8" id="KW-0175">Coiled coil</keyword>
<dbReference type="Gene3D" id="3.90.550.10">
    <property type="entry name" value="Spore Coat Polysaccharide Biosynthesis Protein SpsA, Chain A"/>
    <property type="match status" value="1"/>
</dbReference>
<evidence type="ECO:0000256" key="11">
    <source>
        <dbReference type="ARBA" id="ARBA00046329"/>
    </source>
</evidence>
<evidence type="ECO:0000256" key="13">
    <source>
        <dbReference type="SAM" id="MobiDB-lite"/>
    </source>
</evidence>
<feature type="region of interest" description="Disordered" evidence="13">
    <location>
        <begin position="12"/>
        <end position="44"/>
    </location>
</feature>
<keyword evidence="9 14" id="KW-0472">Membrane</keyword>
<dbReference type="Proteomes" id="UP000663824">
    <property type="component" value="Unassembled WGS sequence"/>
</dbReference>
<evidence type="ECO:0000313" key="18">
    <source>
        <dbReference type="EMBL" id="CAF2190966.1"/>
    </source>
</evidence>
<dbReference type="GO" id="GO:0006031">
    <property type="term" value="P:chitin biosynthetic process"/>
    <property type="evidence" value="ECO:0007669"/>
    <property type="project" value="TreeGrafter"/>
</dbReference>
<keyword evidence="6 14" id="KW-0812">Transmembrane</keyword>
<comment type="subcellular location">
    <subcellularLocation>
        <location evidence="1">Cell membrane</location>
        <topology evidence="1">Multi-pass membrane protein</topology>
    </subcellularLocation>
</comment>
<dbReference type="OrthoDB" id="370884at2759"/>
<feature type="transmembrane region" description="Helical" evidence="14">
    <location>
        <begin position="1316"/>
        <end position="1340"/>
    </location>
</feature>
<evidence type="ECO:0000313" key="16">
    <source>
        <dbReference type="EMBL" id="CAF1004335.1"/>
    </source>
</evidence>
<dbReference type="EMBL" id="CAJOBH010000143">
    <property type="protein sequence ID" value="CAF3764531.1"/>
    <property type="molecule type" value="Genomic_DNA"/>
</dbReference>
<accession>A0A816AXI3</accession>
<dbReference type="EMBL" id="CAJNRE010019205">
    <property type="protein sequence ID" value="CAF2190966.1"/>
    <property type="molecule type" value="Genomic_DNA"/>
</dbReference>
<evidence type="ECO:0000256" key="7">
    <source>
        <dbReference type="ARBA" id="ARBA00022989"/>
    </source>
</evidence>
<dbReference type="EMBL" id="CAJOBI010001465">
    <property type="protein sequence ID" value="CAF3882775.1"/>
    <property type="molecule type" value="Genomic_DNA"/>
</dbReference>
<dbReference type="Proteomes" id="UP000663855">
    <property type="component" value="Unassembled WGS sequence"/>
</dbReference>
<dbReference type="Proteomes" id="UP000663834">
    <property type="component" value="Unassembled WGS sequence"/>
</dbReference>
<dbReference type="SUPFAM" id="SSF53448">
    <property type="entry name" value="Nucleotide-diphospho-sugar transferases"/>
    <property type="match status" value="1"/>
</dbReference>
<dbReference type="EC" id="2.4.1.16" evidence="2"/>
<feature type="transmembrane region" description="Helical" evidence="14">
    <location>
        <begin position="156"/>
        <end position="179"/>
    </location>
</feature>
<dbReference type="Proteomes" id="UP000676336">
    <property type="component" value="Unassembled WGS sequence"/>
</dbReference>
<feature type="transmembrane region" description="Helical" evidence="14">
    <location>
        <begin position="100"/>
        <end position="119"/>
    </location>
</feature>
<evidence type="ECO:0000313" key="20">
    <source>
        <dbReference type="EMBL" id="CAF3798896.1"/>
    </source>
</evidence>
<dbReference type="Pfam" id="PF03142">
    <property type="entry name" value="Chitin_synth_2"/>
    <property type="match status" value="1"/>
</dbReference>
<feature type="transmembrane region" description="Helical" evidence="14">
    <location>
        <begin position="430"/>
        <end position="452"/>
    </location>
</feature>
<dbReference type="FunFam" id="3.90.550.10:FF:000139">
    <property type="entry name" value="Chitin synthase 8"/>
    <property type="match status" value="1"/>
</dbReference>
<organism evidence="17 22">
    <name type="scientific">Rotaria magnacalcarata</name>
    <dbReference type="NCBI Taxonomy" id="392030"/>
    <lineage>
        <taxon>Eukaryota</taxon>
        <taxon>Metazoa</taxon>
        <taxon>Spiralia</taxon>
        <taxon>Gnathifera</taxon>
        <taxon>Rotifera</taxon>
        <taxon>Eurotatoria</taxon>
        <taxon>Bdelloidea</taxon>
        <taxon>Philodinida</taxon>
        <taxon>Philodinidae</taxon>
        <taxon>Rotaria</taxon>
    </lineage>
</organism>
<dbReference type="InterPro" id="IPR004835">
    <property type="entry name" value="Chitin_synth"/>
</dbReference>
<evidence type="ECO:0000256" key="3">
    <source>
        <dbReference type="ARBA" id="ARBA00022475"/>
    </source>
</evidence>
<evidence type="ECO:0000256" key="4">
    <source>
        <dbReference type="ARBA" id="ARBA00022676"/>
    </source>
</evidence>
<name>A0A816AXI3_9BILA</name>
<keyword evidence="4" id="KW-0328">Glycosyltransferase</keyword>
<protein>
    <recommendedName>
        <fullName evidence="2">chitin synthase</fullName>
        <ecNumber evidence="2">2.4.1.16</ecNumber>
    </recommendedName>
</protein>
<evidence type="ECO:0000256" key="5">
    <source>
        <dbReference type="ARBA" id="ARBA00022679"/>
    </source>
</evidence>
<evidence type="ECO:0000313" key="19">
    <source>
        <dbReference type="EMBL" id="CAF3764531.1"/>
    </source>
</evidence>
<feature type="transmembrane region" description="Helical" evidence="14">
    <location>
        <begin position="1273"/>
        <end position="1295"/>
    </location>
</feature>
<evidence type="ECO:0000313" key="22">
    <source>
        <dbReference type="Proteomes" id="UP000663834"/>
    </source>
</evidence>
<keyword evidence="5" id="KW-0808">Transferase</keyword>
<feature type="transmembrane region" description="Helical" evidence="14">
    <location>
        <begin position="1025"/>
        <end position="1041"/>
    </location>
</feature>
<dbReference type="Proteomes" id="UP000681720">
    <property type="component" value="Unassembled WGS sequence"/>
</dbReference>
<gene>
    <name evidence="19" type="ORF">BYL167_LOCUS1053</name>
    <name evidence="16" type="ORF">CJN711_LOCUS2508</name>
    <name evidence="20" type="ORF">GIL414_LOCUS974</name>
    <name evidence="17" type="ORF">KQP761_LOCUS22287</name>
    <name evidence="18" type="ORF">MBJ925_LOCUS34872</name>
    <name evidence="21" type="ORF">SMN809_LOCUS5698</name>
</gene>
<comment type="caution">
    <text evidence="17">The sequence shown here is derived from an EMBL/GenBank/DDBJ whole genome shotgun (WGS) entry which is preliminary data.</text>
</comment>
<proteinExistence type="inferred from homology"/>
<evidence type="ECO:0000256" key="9">
    <source>
        <dbReference type="ARBA" id="ARBA00023136"/>
    </source>
</evidence>
<feature type="transmembrane region" description="Helical" evidence="14">
    <location>
        <begin position="400"/>
        <end position="418"/>
    </location>
</feature>
<feature type="transmembrane region" description="Helical" evidence="14">
    <location>
        <begin position="992"/>
        <end position="1013"/>
    </location>
</feature>
<sequence>MYRENTYVPLPSQMIGPDSNRMHRVMRRSRPSLPPPPPPPRLTIKPQNPIHLLNESIKSKKNSFTGNNNGYWWDVAHVTSRHYEQEQSTNKERRLTFRRIVKICIYIIFFCIVLTSAVASKLSLFTMINAYKTREQVQHYLFIFIYSNLQPDTYIIRWQILLIISMSIPYLLTFIHSVLLSIFCIKHSPPFLLAIWVHIVEACHTAGLSLLVFRILPSIDNVTSLFVLNGVCIIPAVLNMFSSHRGLNRSMKVLAFLTDIASVLMQLCVCFIPYILSKQEELPNGFQWQLPLALFLISLGYWESFTETRISKQRFLKWFQNGIRALKKTRPKVYITASLLKIFVLITTAIYFLPKSIDRQLYLHIFEHTPTGISDTNATQVLGGGVFDEQEDLFRITYEVYVPLIVQIISSCICYYTARIACKVLMQSFGFSLPLTLSTLVAYIVLFFAQGFKNKKDIIGIGHLFYLDKPQALGSKLLIISLIGFLILWLSKMKITSHVWFPTTERLAMIYKLFVLPYYESVIVEQNLLLNKQQKDETEMKDQVEPDLTLERKFPVPMIYVCATMWHETTNEMVQLLKSIFRLDSDQHARRTVQKNLRILDPDYYRFETHILFDDAFEDDENSNRVPNRYVRQLVPAVNVAGAYVHGVEKIVEDPIKVPTPYGGRLVWLLPGKNRLIVHMKDKNLIRHKKRWSQVMYMYYLLSFKLLRRKHCGHNVSQHTTRIDTEFIGFSQFLRGLSEDKKIAAQNTFILALDGDVDFKPEAVLLLVDRMRKNPKVAAACGRIHPTGDGPIVWYQQFEYAVGHWLQKAAEHKLGSVLCCPGCFSLFRGSSLMDDNVMRRYADKSTEASHYVQYDQGEDRWLTTLLLQQGYRVEYCAASDAFTHAPETFKEFFNQRRRWMPSTMANIIDLLKDTKHTTYVNENISKLYMFYQAVLFVSTILGPGTILLTIASALRTVFSTLTIAESYTISILPAIFYILVCLKTKSNTQIAIGAIMTAIYALVMSMVLVATAAQILKSGFLDPSAVFLPSVAITFIVTGLLHPNEMFNLIHGFLYLVTIPGGYLLLVTYALCNLHVVSWGTRETVEIVQKKNSNKPGEKESIISDTKKRRKADVLNDMLWGNSSDGQRGFIHQMGDVIENIFRPTSKRQETLLQQIINKLDRENSSHEAKKLNDMSIRETISSDLLTIPSVNDLNGNHSENTTSICNKFRNHMINPYWSELSWLGSDSVIGYLHTDEITFWQQLLSKYLSPLDKDAEEEQRIQSDLINLRNNAGFAFFMLNAIWIILQFQFEYVATKFTELMIDIGRPFGKPGTKVQLLGLLFMIFFASCMVIQFITMLLHRWGTFIEILASTKLFEKHRKYKLKPGSDIAGMTSQEVAEVLRELDIQLVVPSVTTEPKQNVAFQMEPVIDKKDETYSPDYDEDDDDDDDETDGFEDVYIEPPIDYFDHPVVQEATDESRLRVT</sequence>
<dbReference type="EMBL" id="CAJNOV010000152">
    <property type="protein sequence ID" value="CAF1004335.1"/>
    <property type="molecule type" value="Genomic_DNA"/>
</dbReference>
<dbReference type="EMBL" id="CAJOBJ010000144">
    <property type="protein sequence ID" value="CAF3798896.1"/>
    <property type="molecule type" value="Genomic_DNA"/>
</dbReference>
<keyword evidence="10" id="KW-0325">Glycoprotein</keyword>
<keyword evidence="3" id="KW-1003">Cell membrane</keyword>
<evidence type="ECO:0000313" key="17">
    <source>
        <dbReference type="EMBL" id="CAF1601061.1"/>
    </source>
</evidence>
<comment type="similarity">
    <text evidence="11">Belongs to the chitin synthase family. Class IV subfamily.</text>
</comment>
<feature type="transmembrane region" description="Helical" evidence="14">
    <location>
        <begin position="288"/>
        <end position="305"/>
    </location>
</feature>
<dbReference type="GO" id="GO:0005886">
    <property type="term" value="C:plasma membrane"/>
    <property type="evidence" value="ECO:0007669"/>
    <property type="project" value="UniProtKB-SubCell"/>
</dbReference>
<feature type="compositionally biased region" description="Acidic residues" evidence="13">
    <location>
        <begin position="1420"/>
        <end position="1439"/>
    </location>
</feature>
<feature type="transmembrane region" description="Helical" evidence="14">
    <location>
        <begin position="222"/>
        <end position="241"/>
    </location>
</feature>
<evidence type="ECO:0000256" key="1">
    <source>
        <dbReference type="ARBA" id="ARBA00004651"/>
    </source>
</evidence>
<evidence type="ECO:0000313" key="21">
    <source>
        <dbReference type="EMBL" id="CAF3882775.1"/>
    </source>
</evidence>
<evidence type="ECO:0000256" key="10">
    <source>
        <dbReference type="ARBA" id="ARBA00023180"/>
    </source>
</evidence>
<feature type="region of interest" description="Disordered" evidence="13">
    <location>
        <begin position="1414"/>
        <end position="1464"/>
    </location>
</feature>
<keyword evidence="7 14" id="KW-1133">Transmembrane helix</keyword>
<reference evidence="17" key="1">
    <citation type="submission" date="2021-02" db="EMBL/GenBank/DDBJ databases">
        <authorList>
            <person name="Nowell W R."/>
        </authorList>
    </citation>
    <scope>NUCLEOTIDE SEQUENCE</scope>
</reference>
<feature type="transmembrane region" description="Helical" evidence="14">
    <location>
        <begin position="333"/>
        <end position="353"/>
    </location>
</feature>
<feature type="transmembrane region" description="Helical" evidence="14">
    <location>
        <begin position="191"/>
        <end position="216"/>
    </location>
</feature>
<dbReference type="PANTHER" id="PTHR22914:SF42">
    <property type="entry name" value="CHITIN SYNTHASE"/>
    <property type="match status" value="1"/>
</dbReference>
<dbReference type="GO" id="GO:0004100">
    <property type="term" value="F:chitin synthase activity"/>
    <property type="evidence" value="ECO:0007669"/>
    <property type="project" value="UniProtKB-EC"/>
</dbReference>
<dbReference type="PANTHER" id="PTHR22914">
    <property type="entry name" value="CHITIN SYNTHASE"/>
    <property type="match status" value="1"/>
</dbReference>
<dbReference type="InterPro" id="IPR029044">
    <property type="entry name" value="Nucleotide-diphossugar_trans"/>
</dbReference>
<dbReference type="InterPro" id="IPR055120">
    <property type="entry name" value="Chs-1/2_IV_N"/>
</dbReference>
<feature type="compositionally biased region" description="Pro residues" evidence="13">
    <location>
        <begin position="32"/>
        <end position="41"/>
    </location>
</feature>
<feature type="transmembrane region" description="Helical" evidence="14">
    <location>
        <begin position="253"/>
        <end position="276"/>
    </location>
</feature>
<feature type="domain" description="Chitin synthase chs-1/2 N-terminal putative transporter" evidence="15">
    <location>
        <begin position="97"/>
        <end position="352"/>
    </location>
</feature>
<comment type="catalytic activity">
    <reaction evidence="12">
        <text>[(1-&gt;4)-N-acetyl-beta-D-glucosaminyl](n) + UDP-N-acetyl-alpha-D-glucosamine = [(1-&gt;4)-N-acetyl-beta-D-glucosaminyl](n+1) + UDP + H(+)</text>
        <dbReference type="Rhea" id="RHEA:16637"/>
        <dbReference type="Rhea" id="RHEA-COMP:9593"/>
        <dbReference type="Rhea" id="RHEA-COMP:9595"/>
        <dbReference type="ChEBI" id="CHEBI:15378"/>
        <dbReference type="ChEBI" id="CHEBI:17029"/>
        <dbReference type="ChEBI" id="CHEBI:57705"/>
        <dbReference type="ChEBI" id="CHEBI:58223"/>
        <dbReference type="EC" id="2.4.1.16"/>
    </reaction>
</comment>
<feature type="transmembrane region" description="Helical" evidence="14">
    <location>
        <begin position="928"/>
        <end position="951"/>
    </location>
</feature>